<protein>
    <submittedName>
        <fullName evidence="1">Uncharacterized protein</fullName>
    </submittedName>
</protein>
<dbReference type="EMBL" id="RJKL01000001">
    <property type="protein sequence ID" value="ROP32821.1"/>
    <property type="molecule type" value="Genomic_DNA"/>
</dbReference>
<dbReference type="AlphaFoldDB" id="A0A3N1GRG6"/>
<reference evidence="1 2" key="1">
    <citation type="submission" date="2018-11" db="EMBL/GenBank/DDBJ databases">
        <title>Sequencing the genomes of 1000 actinobacteria strains.</title>
        <authorList>
            <person name="Klenk H.-P."/>
        </authorList>
    </citation>
    <scope>NUCLEOTIDE SEQUENCE [LARGE SCALE GENOMIC DNA]</scope>
    <source>
        <strain evidence="1 2">DSM 43634</strain>
    </source>
</reference>
<evidence type="ECO:0000313" key="2">
    <source>
        <dbReference type="Proteomes" id="UP000271683"/>
    </source>
</evidence>
<sequence>MALTVEPAALTGYAKQLEGAAEDMTAIKGYVATHAKEVTGGELIQIASGSHQ</sequence>
<comment type="caution">
    <text evidence="1">The sequence shown here is derived from an EMBL/GenBank/DDBJ whole genome shotgun (WGS) entry which is preliminary data.</text>
</comment>
<accession>A0A3N1GRG6</accession>
<gene>
    <name evidence="1" type="ORF">EDD30_5769</name>
</gene>
<evidence type="ECO:0000313" key="1">
    <source>
        <dbReference type="EMBL" id="ROP32821.1"/>
    </source>
</evidence>
<name>A0A3N1GRG6_9ACTN</name>
<dbReference type="Proteomes" id="UP000271683">
    <property type="component" value="Unassembled WGS sequence"/>
</dbReference>
<proteinExistence type="predicted"/>
<dbReference type="RefSeq" id="WP_170047628.1">
    <property type="nucleotide sequence ID" value="NZ_RJKL01000001.1"/>
</dbReference>
<organism evidence="1 2">
    <name type="scientific">Couchioplanes caeruleus</name>
    <dbReference type="NCBI Taxonomy" id="56438"/>
    <lineage>
        <taxon>Bacteria</taxon>
        <taxon>Bacillati</taxon>
        <taxon>Actinomycetota</taxon>
        <taxon>Actinomycetes</taxon>
        <taxon>Micromonosporales</taxon>
        <taxon>Micromonosporaceae</taxon>
        <taxon>Couchioplanes</taxon>
    </lineage>
</organism>